<sequence>MLDVVILTVIFVATLFLAVIYYYMYRNKRVTTIPRPDPTTQEDGNLADISKAGSLHEYLLDLHQKYGDIAAFQMGKEMVVSICSPELFREHSNVFDRPASLFKLFEPFLGKKSIQYANKAEGKSRRKSYLRALGPSHLHYHYSGIQTLSDDLVRNWSSLGVEEHIPLNETMLTFALKLSIVSLFGSNEVTGEDIKEIRTEYLIAWNELERRLVGLSNDRSQRFENDRTNSFGYLVSTASSFALSTVMKLDCTTVQLLLV</sequence>
<keyword evidence="4" id="KW-1185">Reference proteome</keyword>
<dbReference type="GO" id="GO:0005506">
    <property type="term" value="F:iron ion binding"/>
    <property type="evidence" value="ECO:0007669"/>
    <property type="project" value="InterPro"/>
</dbReference>
<dbReference type="Pfam" id="PF00067">
    <property type="entry name" value="p450"/>
    <property type="match status" value="1"/>
</dbReference>
<proteinExistence type="inferred from homology"/>
<keyword evidence="2" id="KW-0472">Membrane</keyword>
<keyword evidence="2" id="KW-0812">Transmembrane</keyword>
<evidence type="ECO:0000256" key="2">
    <source>
        <dbReference type="SAM" id="Phobius"/>
    </source>
</evidence>
<dbReference type="GO" id="GO:0004497">
    <property type="term" value="F:monooxygenase activity"/>
    <property type="evidence" value="ECO:0007669"/>
    <property type="project" value="InterPro"/>
</dbReference>
<dbReference type="SUPFAM" id="SSF48264">
    <property type="entry name" value="Cytochrome P450"/>
    <property type="match status" value="1"/>
</dbReference>
<dbReference type="AlphaFoldDB" id="A0A8W8JIQ8"/>
<comment type="similarity">
    <text evidence="1">Belongs to the cytochrome P450 family.</text>
</comment>
<name>A0A8W8JIQ8_MAGGI</name>
<dbReference type="GO" id="GO:0020037">
    <property type="term" value="F:heme binding"/>
    <property type="evidence" value="ECO:0007669"/>
    <property type="project" value="InterPro"/>
</dbReference>
<organism evidence="3 4">
    <name type="scientific">Magallana gigas</name>
    <name type="common">Pacific oyster</name>
    <name type="synonym">Crassostrea gigas</name>
    <dbReference type="NCBI Taxonomy" id="29159"/>
    <lineage>
        <taxon>Eukaryota</taxon>
        <taxon>Metazoa</taxon>
        <taxon>Spiralia</taxon>
        <taxon>Lophotrochozoa</taxon>
        <taxon>Mollusca</taxon>
        <taxon>Bivalvia</taxon>
        <taxon>Autobranchia</taxon>
        <taxon>Pteriomorphia</taxon>
        <taxon>Ostreida</taxon>
        <taxon>Ostreoidea</taxon>
        <taxon>Ostreidae</taxon>
        <taxon>Magallana</taxon>
    </lineage>
</organism>
<reference evidence="3" key="1">
    <citation type="submission" date="2022-08" db="UniProtKB">
        <authorList>
            <consortium name="EnsemblMetazoa"/>
        </authorList>
    </citation>
    <scope>IDENTIFICATION</scope>
    <source>
        <strain evidence="3">05x7-T-G4-1.051#20</strain>
    </source>
</reference>
<evidence type="ECO:0000256" key="1">
    <source>
        <dbReference type="ARBA" id="ARBA00010617"/>
    </source>
</evidence>
<dbReference type="InterPro" id="IPR052666">
    <property type="entry name" value="CYP450_20A1-like"/>
</dbReference>
<feature type="transmembrane region" description="Helical" evidence="2">
    <location>
        <begin position="6"/>
        <end position="25"/>
    </location>
</feature>
<evidence type="ECO:0000313" key="4">
    <source>
        <dbReference type="Proteomes" id="UP000005408"/>
    </source>
</evidence>
<dbReference type="PANTHER" id="PTHR24280:SF4">
    <property type="entry name" value="CYTOCHROME P450 20A1"/>
    <property type="match status" value="1"/>
</dbReference>
<dbReference type="PANTHER" id="PTHR24280">
    <property type="entry name" value="CYTOCHROME P450 20A1"/>
    <property type="match status" value="1"/>
</dbReference>
<accession>A0A8W8JIQ8</accession>
<dbReference type="Gene3D" id="1.10.630.10">
    <property type="entry name" value="Cytochrome P450"/>
    <property type="match status" value="1"/>
</dbReference>
<evidence type="ECO:0000313" key="3">
    <source>
        <dbReference type="EnsemblMetazoa" id="G18820.1:cds"/>
    </source>
</evidence>
<dbReference type="Proteomes" id="UP000005408">
    <property type="component" value="Unassembled WGS sequence"/>
</dbReference>
<protein>
    <recommendedName>
        <fullName evidence="5">Cytochrome P450 20A1</fullName>
    </recommendedName>
</protein>
<dbReference type="EnsemblMetazoa" id="G18820.1">
    <property type="protein sequence ID" value="G18820.1:cds"/>
    <property type="gene ID" value="G18820"/>
</dbReference>
<dbReference type="GO" id="GO:0016020">
    <property type="term" value="C:membrane"/>
    <property type="evidence" value="ECO:0007669"/>
    <property type="project" value="TreeGrafter"/>
</dbReference>
<evidence type="ECO:0008006" key="5">
    <source>
        <dbReference type="Google" id="ProtNLM"/>
    </source>
</evidence>
<dbReference type="GO" id="GO:0016705">
    <property type="term" value="F:oxidoreductase activity, acting on paired donors, with incorporation or reduction of molecular oxygen"/>
    <property type="evidence" value="ECO:0007669"/>
    <property type="project" value="InterPro"/>
</dbReference>
<dbReference type="InterPro" id="IPR036396">
    <property type="entry name" value="Cyt_P450_sf"/>
</dbReference>
<keyword evidence="2" id="KW-1133">Transmembrane helix</keyword>
<dbReference type="InterPro" id="IPR001128">
    <property type="entry name" value="Cyt_P450"/>
</dbReference>